<dbReference type="InterPro" id="IPR001667">
    <property type="entry name" value="DDH_dom"/>
</dbReference>
<dbReference type="GO" id="GO:0003676">
    <property type="term" value="F:nucleic acid binding"/>
    <property type="evidence" value="ECO:0007669"/>
    <property type="project" value="InterPro"/>
</dbReference>
<protein>
    <submittedName>
        <fullName evidence="3">NanoRNase/pAp phosphatase</fullName>
        <ecNumber evidence="3">3.1.-.-</ecNumber>
    </submittedName>
</protein>
<sequence length="327" mass="34859">MSIDWPALVALIGAHERFLLTSHIRPDCDALGSELGMMGVLESLGKDVRIVNGHPTPPNLAFIDPDLRIETLGQGVEVADLDDREVMMILDTSAWAQLGPMGEVVKATPAKKLIFDHHVSEDDLGAALYKNTTAEATGRLVAELAEHLHVPLTPAIATPLFAAVATDTGWFRFPSASPSCYEYMAKLITAGASPPAIYAALYEQDTVGRVKLRGRILANIEVELDGRLAYTFALKEDFTETGALPSDTEDVVNMLLGIAGVEVAVIMVEQATGGFKLSFRSQCELNCSEVAGLFGGGGHRAAAGAFIEGSLSEAQPVVLDGVRKAMR</sequence>
<gene>
    <name evidence="3" type="ORF">Pla8534_51240</name>
</gene>
<proteinExistence type="predicted"/>
<name>A0A518DZK8_9BACT</name>
<dbReference type="Pfam" id="PF02272">
    <property type="entry name" value="DHHA1"/>
    <property type="match status" value="1"/>
</dbReference>
<dbReference type="EMBL" id="CP036433">
    <property type="protein sequence ID" value="QDU97278.1"/>
    <property type="molecule type" value="Genomic_DNA"/>
</dbReference>
<dbReference type="InterPro" id="IPR051319">
    <property type="entry name" value="Oligoribo/pAp-PDE_c-di-AMP_PDE"/>
</dbReference>
<evidence type="ECO:0000259" key="2">
    <source>
        <dbReference type="Pfam" id="PF02272"/>
    </source>
</evidence>
<dbReference type="EC" id="3.1.-.-" evidence="3"/>
<dbReference type="SUPFAM" id="SSF64182">
    <property type="entry name" value="DHH phosphoesterases"/>
    <property type="match status" value="1"/>
</dbReference>
<evidence type="ECO:0000259" key="1">
    <source>
        <dbReference type="Pfam" id="PF01368"/>
    </source>
</evidence>
<dbReference type="InterPro" id="IPR038763">
    <property type="entry name" value="DHH_sf"/>
</dbReference>
<dbReference type="KEGG" id="lcre:Pla8534_51240"/>
<organism evidence="3 4">
    <name type="scientific">Lignipirellula cremea</name>
    <dbReference type="NCBI Taxonomy" id="2528010"/>
    <lineage>
        <taxon>Bacteria</taxon>
        <taxon>Pseudomonadati</taxon>
        <taxon>Planctomycetota</taxon>
        <taxon>Planctomycetia</taxon>
        <taxon>Pirellulales</taxon>
        <taxon>Pirellulaceae</taxon>
        <taxon>Lignipirellula</taxon>
    </lineage>
</organism>
<feature type="domain" description="DHHA1" evidence="2">
    <location>
        <begin position="241"/>
        <end position="314"/>
    </location>
</feature>
<dbReference type="Gene3D" id="3.10.310.30">
    <property type="match status" value="1"/>
</dbReference>
<dbReference type="InterPro" id="IPR003156">
    <property type="entry name" value="DHHA1_dom"/>
</dbReference>
<feature type="domain" description="DDH" evidence="1">
    <location>
        <begin position="19"/>
        <end position="163"/>
    </location>
</feature>
<reference evidence="3 4" key="1">
    <citation type="submission" date="2019-02" db="EMBL/GenBank/DDBJ databases">
        <title>Deep-cultivation of Planctomycetes and their phenomic and genomic characterization uncovers novel biology.</title>
        <authorList>
            <person name="Wiegand S."/>
            <person name="Jogler M."/>
            <person name="Boedeker C."/>
            <person name="Pinto D."/>
            <person name="Vollmers J."/>
            <person name="Rivas-Marin E."/>
            <person name="Kohn T."/>
            <person name="Peeters S.H."/>
            <person name="Heuer A."/>
            <person name="Rast P."/>
            <person name="Oberbeckmann S."/>
            <person name="Bunk B."/>
            <person name="Jeske O."/>
            <person name="Meyerdierks A."/>
            <person name="Storesund J.E."/>
            <person name="Kallscheuer N."/>
            <person name="Luecker S."/>
            <person name="Lage O.M."/>
            <person name="Pohl T."/>
            <person name="Merkel B.J."/>
            <person name="Hornburger P."/>
            <person name="Mueller R.-W."/>
            <person name="Bruemmer F."/>
            <person name="Labrenz M."/>
            <person name="Spormann A.M."/>
            <person name="Op den Camp H."/>
            <person name="Overmann J."/>
            <person name="Amann R."/>
            <person name="Jetten M.S.M."/>
            <person name="Mascher T."/>
            <person name="Medema M.H."/>
            <person name="Devos D.P."/>
            <person name="Kaster A.-K."/>
            <person name="Ovreas L."/>
            <person name="Rohde M."/>
            <person name="Galperin M.Y."/>
            <person name="Jogler C."/>
        </authorList>
    </citation>
    <scope>NUCLEOTIDE SEQUENCE [LARGE SCALE GENOMIC DNA]</scope>
    <source>
        <strain evidence="3 4">Pla85_3_4</strain>
    </source>
</reference>
<dbReference type="AlphaFoldDB" id="A0A518DZK8"/>
<dbReference type="PANTHER" id="PTHR47618">
    <property type="entry name" value="BIFUNCTIONAL OLIGORIBONUCLEASE AND PAP PHOSPHATASE NRNA"/>
    <property type="match status" value="1"/>
</dbReference>
<dbReference type="Pfam" id="PF01368">
    <property type="entry name" value="DHH"/>
    <property type="match status" value="1"/>
</dbReference>
<dbReference type="Gene3D" id="3.90.1640.10">
    <property type="entry name" value="inorganic pyrophosphatase (n-terminal core)"/>
    <property type="match status" value="1"/>
</dbReference>
<keyword evidence="4" id="KW-1185">Reference proteome</keyword>
<keyword evidence="3" id="KW-0378">Hydrolase</keyword>
<dbReference type="OrthoDB" id="9803668at2"/>
<evidence type="ECO:0000313" key="3">
    <source>
        <dbReference type="EMBL" id="QDU97278.1"/>
    </source>
</evidence>
<dbReference type="Proteomes" id="UP000317648">
    <property type="component" value="Chromosome"/>
</dbReference>
<dbReference type="RefSeq" id="WP_145056064.1">
    <property type="nucleotide sequence ID" value="NZ_CP036433.1"/>
</dbReference>
<evidence type="ECO:0000313" key="4">
    <source>
        <dbReference type="Proteomes" id="UP000317648"/>
    </source>
</evidence>
<accession>A0A518DZK8</accession>
<dbReference type="GO" id="GO:0016787">
    <property type="term" value="F:hydrolase activity"/>
    <property type="evidence" value="ECO:0007669"/>
    <property type="project" value="UniProtKB-KW"/>
</dbReference>
<dbReference type="PANTHER" id="PTHR47618:SF1">
    <property type="entry name" value="BIFUNCTIONAL OLIGORIBONUCLEASE AND PAP PHOSPHATASE NRNA"/>
    <property type="match status" value="1"/>
</dbReference>